<accession>A0A0B2V6G7</accession>
<comment type="caution">
    <text evidence="3">The sequence shown here is derived from an EMBL/GenBank/DDBJ whole genome shotgun (WGS) entry which is preliminary data.</text>
</comment>
<dbReference type="Proteomes" id="UP000031036">
    <property type="component" value="Unassembled WGS sequence"/>
</dbReference>
<name>A0A0B2V6G7_TOXCA</name>
<dbReference type="AlphaFoldDB" id="A0A0B2V6G7"/>
<dbReference type="InterPro" id="IPR009436">
    <property type="entry name" value="AGTRAP"/>
</dbReference>
<dbReference type="OrthoDB" id="8191171at2759"/>
<feature type="transmembrane region" description="Helical" evidence="2">
    <location>
        <begin position="25"/>
        <end position="44"/>
    </location>
</feature>
<organism evidence="3 4">
    <name type="scientific">Toxocara canis</name>
    <name type="common">Canine roundworm</name>
    <dbReference type="NCBI Taxonomy" id="6265"/>
    <lineage>
        <taxon>Eukaryota</taxon>
        <taxon>Metazoa</taxon>
        <taxon>Ecdysozoa</taxon>
        <taxon>Nematoda</taxon>
        <taxon>Chromadorea</taxon>
        <taxon>Rhabditida</taxon>
        <taxon>Spirurina</taxon>
        <taxon>Ascaridomorpha</taxon>
        <taxon>Ascaridoidea</taxon>
        <taxon>Toxocaridae</taxon>
        <taxon>Toxocara</taxon>
    </lineage>
</organism>
<feature type="transmembrane region" description="Helical" evidence="2">
    <location>
        <begin position="50"/>
        <end position="67"/>
    </location>
</feature>
<gene>
    <name evidence="3" type="ORF">Tcan_03184</name>
</gene>
<dbReference type="Pfam" id="PF06396">
    <property type="entry name" value="AGTRAP"/>
    <property type="match status" value="1"/>
</dbReference>
<dbReference type="EMBL" id="JPKZ01002368">
    <property type="protein sequence ID" value="KHN77133.1"/>
    <property type="molecule type" value="Genomic_DNA"/>
</dbReference>
<keyword evidence="2" id="KW-0472">Membrane</keyword>
<proteinExistence type="predicted"/>
<keyword evidence="4" id="KW-1185">Reference proteome</keyword>
<feature type="region of interest" description="Disordered" evidence="1">
    <location>
        <begin position="137"/>
        <end position="170"/>
    </location>
</feature>
<evidence type="ECO:0000256" key="2">
    <source>
        <dbReference type="SAM" id="Phobius"/>
    </source>
</evidence>
<protein>
    <submittedName>
        <fullName evidence="3">Uncharacterized protein</fullName>
    </submittedName>
</protein>
<feature type="transmembrane region" description="Helical" evidence="2">
    <location>
        <begin position="109"/>
        <end position="128"/>
    </location>
</feature>
<dbReference type="GO" id="GO:0038166">
    <property type="term" value="P:angiotensin-activated signaling pathway"/>
    <property type="evidence" value="ECO:0007669"/>
    <property type="project" value="InterPro"/>
</dbReference>
<dbReference type="OMA" id="FWIACTT"/>
<keyword evidence="2" id="KW-0812">Transmembrane</keyword>
<reference evidence="3 4" key="1">
    <citation type="submission" date="2014-11" db="EMBL/GenBank/DDBJ databases">
        <title>Genetic blueprint of the zoonotic pathogen Toxocara canis.</title>
        <authorList>
            <person name="Zhu X.-Q."/>
            <person name="Korhonen P.K."/>
            <person name="Cai H."/>
            <person name="Young N.D."/>
            <person name="Nejsum P."/>
            <person name="von Samson-Himmelstjerna G."/>
            <person name="Boag P.R."/>
            <person name="Tan P."/>
            <person name="Li Q."/>
            <person name="Min J."/>
            <person name="Yang Y."/>
            <person name="Wang X."/>
            <person name="Fang X."/>
            <person name="Hall R.S."/>
            <person name="Hofmann A."/>
            <person name="Sternberg P.W."/>
            <person name="Jex A.R."/>
            <person name="Gasser R.B."/>
        </authorList>
    </citation>
    <scope>NUCLEOTIDE SEQUENCE [LARGE SCALE GENOMIC DNA]</scope>
    <source>
        <strain evidence="3">PN_DK_2014</strain>
    </source>
</reference>
<evidence type="ECO:0000313" key="3">
    <source>
        <dbReference type="EMBL" id="KHN77133.1"/>
    </source>
</evidence>
<sequence>MSDGGIGVAATSKFNFIPTSVDHLLILRGAFFGHILLTSIALLSSWPPTAFVFYNAVIILLIFWVLSGHTEVESVLQKCMYLEGLSVILDVLCFLTAYKESSRQGLDLYAFIAAAIQCVGRFGTIYGFRRIRRERRQPTAYQQQQQQGASGASQLQSYQNPADSTDYDANAPKRIGEGFSDLAHFQQRAYMNK</sequence>
<feature type="compositionally biased region" description="Low complexity" evidence="1">
    <location>
        <begin position="140"/>
        <end position="159"/>
    </location>
</feature>
<keyword evidence="2" id="KW-1133">Transmembrane helix</keyword>
<evidence type="ECO:0000256" key="1">
    <source>
        <dbReference type="SAM" id="MobiDB-lite"/>
    </source>
</evidence>
<evidence type="ECO:0000313" key="4">
    <source>
        <dbReference type="Proteomes" id="UP000031036"/>
    </source>
</evidence>